<dbReference type="EMBL" id="VOEJ01000005">
    <property type="protein sequence ID" value="TWR28955.1"/>
    <property type="molecule type" value="Genomic_DNA"/>
</dbReference>
<comment type="caution">
    <text evidence="2">The sequence shown here is derived from an EMBL/GenBank/DDBJ whole genome shotgun (WGS) entry which is preliminary data.</text>
</comment>
<feature type="domain" description="HD/PDEase" evidence="1">
    <location>
        <begin position="22"/>
        <end position="135"/>
    </location>
</feature>
<evidence type="ECO:0000313" key="2">
    <source>
        <dbReference type="EMBL" id="TWR28955.1"/>
    </source>
</evidence>
<reference evidence="2 3" key="1">
    <citation type="submission" date="2019-07" db="EMBL/GenBank/DDBJ databases">
        <authorList>
            <person name="Kim J."/>
        </authorList>
    </citation>
    <scope>NUCLEOTIDE SEQUENCE [LARGE SCALE GENOMIC DNA]</scope>
    <source>
        <strain evidence="3">dk17</strain>
    </source>
</reference>
<gene>
    <name evidence="2" type="ORF">FPZ43_11875</name>
</gene>
<name>A0A563UC63_9SPHI</name>
<proteinExistence type="predicted"/>
<dbReference type="Proteomes" id="UP000320042">
    <property type="component" value="Unassembled WGS sequence"/>
</dbReference>
<organism evidence="2 3">
    <name type="scientific">Mucilaginibacter pallidiroseus</name>
    <dbReference type="NCBI Taxonomy" id="2599295"/>
    <lineage>
        <taxon>Bacteria</taxon>
        <taxon>Pseudomonadati</taxon>
        <taxon>Bacteroidota</taxon>
        <taxon>Sphingobacteriia</taxon>
        <taxon>Sphingobacteriales</taxon>
        <taxon>Sphingobacteriaceae</taxon>
        <taxon>Mucilaginibacter</taxon>
    </lineage>
</organism>
<protein>
    <submittedName>
        <fullName evidence="2">HD domain-containing protein</fullName>
    </submittedName>
</protein>
<dbReference type="SMART" id="SM00471">
    <property type="entry name" value="HDc"/>
    <property type="match status" value="1"/>
</dbReference>
<dbReference type="OrthoDB" id="5728337at2"/>
<dbReference type="AlphaFoldDB" id="A0A563UC63"/>
<evidence type="ECO:0000313" key="3">
    <source>
        <dbReference type="Proteomes" id="UP000320042"/>
    </source>
</evidence>
<dbReference type="RefSeq" id="WP_146382141.1">
    <property type="nucleotide sequence ID" value="NZ_VOEJ01000005.1"/>
</dbReference>
<evidence type="ECO:0000259" key="1">
    <source>
        <dbReference type="SMART" id="SM00471"/>
    </source>
</evidence>
<sequence length="193" mass="21946">MIDSSEGKYILQRLEKELPAHFYYHNVDHTLDVYKCTAAIAGQENVTGKNLDLLLIAALYHDSGYLLQIADHETVSSNIARQALTQFGYSPNEVDAVCNIIMATRVPQTPTSLLEEIICDADLDYLGRDDFFTIGQKLFEELKATGQLNDADEWNNKQATFLQQHRYFTKTSVNNRQANQERNLNQIIQKSTV</sequence>
<dbReference type="InterPro" id="IPR003607">
    <property type="entry name" value="HD/PDEase_dom"/>
</dbReference>
<dbReference type="CDD" id="cd00077">
    <property type="entry name" value="HDc"/>
    <property type="match status" value="1"/>
</dbReference>
<accession>A0A563UC63</accession>
<dbReference type="Gene3D" id="1.10.3210.10">
    <property type="entry name" value="Hypothetical protein af1432"/>
    <property type="match status" value="1"/>
</dbReference>
<keyword evidence="3" id="KW-1185">Reference proteome</keyword>
<dbReference type="SUPFAM" id="SSF109604">
    <property type="entry name" value="HD-domain/PDEase-like"/>
    <property type="match status" value="1"/>
</dbReference>
<dbReference type="InterPro" id="IPR006674">
    <property type="entry name" value="HD_domain"/>
</dbReference>
<dbReference type="Pfam" id="PF01966">
    <property type="entry name" value="HD"/>
    <property type="match status" value="1"/>
</dbReference>